<evidence type="ECO:0000313" key="2">
    <source>
        <dbReference type="EMBL" id="GAC16112.1"/>
    </source>
</evidence>
<proteinExistence type="predicted"/>
<dbReference type="eggNOG" id="ENOG5032RCX">
    <property type="taxonomic scope" value="Bacteria"/>
</dbReference>
<evidence type="ECO:0008006" key="4">
    <source>
        <dbReference type="Google" id="ProtNLM"/>
    </source>
</evidence>
<feature type="chain" id="PRO_5003901053" description="GlyGly-CTERM sorting domain-containing protein" evidence="1">
    <location>
        <begin position="23"/>
        <end position="253"/>
    </location>
</feature>
<gene>
    <name evidence="2" type="ORF">GLIP_3499</name>
</gene>
<sequence>MKHFTIVGALSLLLSTSFSSMGAENDVNEAISVTSKESQHGKVLGEVTKKGVPGSVQKEAMEAESLTKEQAHQKRQAAAPLTRPLDRDLRIVEEDPDFWIYDAVVFYDIDRDADGYYSGFTLEFDADTIYTEAEVYARLYLARGEVFEEYHTTSLFYINGDSSNDSYVIESDLQTGFPPGDYELLIELYDTYDNRLVAISDGYSDADLSLLTLESQSYEEPQVVIVNEHGGSFGFLALLLVPALMGRMFSTRS</sequence>
<name>K6YD32_9ALTE</name>
<keyword evidence="1" id="KW-0732">Signal</keyword>
<dbReference type="AlphaFoldDB" id="K6YD32"/>
<dbReference type="OrthoDB" id="6322244at2"/>
<accession>K6YD32</accession>
<evidence type="ECO:0000256" key="1">
    <source>
        <dbReference type="SAM" id="SignalP"/>
    </source>
</evidence>
<feature type="signal peptide" evidence="1">
    <location>
        <begin position="1"/>
        <end position="22"/>
    </location>
</feature>
<reference evidence="2 3" key="1">
    <citation type="journal article" date="2017" name="Antonie Van Leeuwenhoek">
        <title>Rhizobium rhizosphaerae sp. nov., a novel species isolated from rice rhizosphere.</title>
        <authorList>
            <person name="Zhao J.J."/>
            <person name="Zhang J."/>
            <person name="Zhang R.J."/>
            <person name="Zhang C.W."/>
            <person name="Yin H.Q."/>
            <person name="Zhang X.X."/>
        </authorList>
    </citation>
    <scope>NUCLEOTIDE SEQUENCE [LARGE SCALE GENOMIC DNA]</scope>
    <source>
        <strain evidence="2 3">E3</strain>
    </source>
</reference>
<comment type="caution">
    <text evidence="2">The sequence shown here is derived from an EMBL/GenBank/DDBJ whole genome shotgun (WGS) entry which is preliminary data.</text>
</comment>
<protein>
    <recommendedName>
        <fullName evidence="4">GlyGly-CTERM sorting domain-containing protein</fullName>
    </recommendedName>
</protein>
<dbReference type="RefSeq" id="WP_008845915.1">
    <property type="nucleotide sequence ID" value="NZ_BAEN01000065.1"/>
</dbReference>
<evidence type="ECO:0000313" key="3">
    <source>
        <dbReference type="Proteomes" id="UP000006334"/>
    </source>
</evidence>
<dbReference type="NCBIfam" id="NF038116">
    <property type="entry name" value="Sden1266_dom"/>
    <property type="match status" value="1"/>
</dbReference>
<keyword evidence="3" id="KW-1185">Reference proteome</keyword>
<dbReference type="EMBL" id="BAEN01000065">
    <property type="protein sequence ID" value="GAC16112.1"/>
    <property type="molecule type" value="Genomic_DNA"/>
</dbReference>
<dbReference type="Proteomes" id="UP000006334">
    <property type="component" value="Unassembled WGS sequence"/>
</dbReference>
<organism evidence="2 3">
    <name type="scientific">Aliiglaciecola lipolytica E3</name>
    <dbReference type="NCBI Taxonomy" id="1127673"/>
    <lineage>
        <taxon>Bacteria</taxon>
        <taxon>Pseudomonadati</taxon>
        <taxon>Pseudomonadota</taxon>
        <taxon>Gammaproteobacteria</taxon>
        <taxon>Alteromonadales</taxon>
        <taxon>Alteromonadaceae</taxon>
        <taxon>Aliiglaciecola</taxon>
    </lineage>
</organism>